<evidence type="ECO:0000313" key="6">
    <source>
        <dbReference type="Proteomes" id="UP000238479"/>
    </source>
</evidence>
<dbReference type="STRING" id="74649.A0A2P6QCM0"/>
<evidence type="ECO:0000256" key="2">
    <source>
        <dbReference type="ARBA" id="ARBA00022741"/>
    </source>
</evidence>
<dbReference type="GO" id="GO:0140662">
    <property type="term" value="F:ATP-dependent protein folding chaperone"/>
    <property type="evidence" value="ECO:0007669"/>
    <property type="project" value="InterPro"/>
</dbReference>
<dbReference type="EMBL" id="PDCK01000043">
    <property type="protein sequence ID" value="PRQ31911.1"/>
    <property type="molecule type" value="Genomic_DNA"/>
</dbReference>
<dbReference type="GO" id="GO:0051082">
    <property type="term" value="F:unfolded protein binding"/>
    <property type="evidence" value="ECO:0007669"/>
    <property type="project" value="InterPro"/>
</dbReference>
<proteinExistence type="inferred from homology"/>
<dbReference type="Proteomes" id="UP000238479">
    <property type="component" value="Chromosome 5"/>
</dbReference>
<evidence type="ECO:0000256" key="4">
    <source>
        <dbReference type="ARBA" id="ARBA00023186"/>
    </source>
</evidence>
<name>A0A2P6QCM0_ROSCH</name>
<sequence>MYQIALCWLWPTDYQVLGEDDNTKLKIQIKLDKRERIMSILDWGIGMTKEDLIKNLETIAKSGTSGATCLYKTSKKKKKNFQCGK</sequence>
<evidence type="ECO:0000256" key="1">
    <source>
        <dbReference type="ARBA" id="ARBA00008239"/>
    </source>
</evidence>
<keyword evidence="2" id="KW-0547">Nucleotide-binding</keyword>
<protein>
    <submittedName>
        <fullName evidence="5">Putative Heat shock protein Hsp90 family</fullName>
    </submittedName>
</protein>
<keyword evidence="4" id="KW-0143">Chaperone</keyword>
<dbReference type="PRINTS" id="PR00775">
    <property type="entry name" value="HEATSHOCK90"/>
</dbReference>
<dbReference type="GO" id="GO:0016887">
    <property type="term" value="F:ATP hydrolysis activity"/>
    <property type="evidence" value="ECO:0007669"/>
    <property type="project" value="InterPro"/>
</dbReference>
<dbReference type="AlphaFoldDB" id="A0A2P6QCM0"/>
<dbReference type="InterPro" id="IPR036890">
    <property type="entry name" value="HATPase_C_sf"/>
</dbReference>
<dbReference type="PANTHER" id="PTHR11528">
    <property type="entry name" value="HEAT SHOCK PROTEIN 90 FAMILY MEMBER"/>
    <property type="match status" value="1"/>
</dbReference>
<gene>
    <name evidence="5" type="ORF">RchiOBHm_Chr5g0040611</name>
</gene>
<dbReference type="GO" id="GO:0005524">
    <property type="term" value="F:ATP binding"/>
    <property type="evidence" value="ECO:0007669"/>
    <property type="project" value="UniProtKB-KW"/>
</dbReference>
<dbReference type="Gramene" id="PRQ31911">
    <property type="protein sequence ID" value="PRQ31911"/>
    <property type="gene ID" value="RchiOBHm_Chr5g0040611"/>
</dbReference>
<accession>A0A2P6QCM0</accession>
<evidence type="ECO:0000256" key="3">
    <source>
        <dbReference type="ARBA" id="ARBA00022840"/>
    </source>
</evidence>
<reference evidence="5 6" key="1">
    <citation type="journal article" date="2018" name="Nat. Genet.">
        <title>The Rosa genome provides new insights in the design of modern roses.</title>
        <authorList>
            <person name="Bendahmane M."/>
        </authorList>
    </citation>
    <scope>NUCLEOTIDE SEQUENCE [LARGE SCALE GENOMIC DNA]</scope>
    <source>
        <strain evidence="6">cv. Old Blush</strain>
    </source>
</reference>
<keyword evidence="3" id="KW-0067">ATP-binding</keyword>
<keyword evidence="6" id="KW-1185">Reference proteome</keyword>
<dbReference type="Gene3D" id="3.30.565.10">
    <property type="entry name" value="Histidine kinase-like ATPase, C-terminal domain"/>
    <property type="match status" value="1"/>
</dbReference>
<dbReference type="InterPro" id="IPR020575">
    <property type="entry name" value="Hsp90_N"/>
</dbReference>
<keyword evidence="5" id="KW-0346">Stress response</keyword>
<comment type="caution">
    <text evidence="5">The sequence shown here is derived from an EMBL/GenBank/DDBJ whole genome shotgun (WGS) entry which is preliminary data.</text>
</comment>
<dbReference type="SUPFAM" id="SSF55874">
    <property type="entry name" value="ATPase domain of HSP90 chaperone/DNA topoisomerase II/histidine kinase"/>
    <property type="match status" value="1"/>
</dbReference>
<evidence type="ECO:0000313" key="5">
    <source>
        <dbReference type="EMBL" id="PRQ31911.1"/>
    </source>
</evidence>
<dbReference type="OMA" id="MSILDWG"/>
<dbReference type="InterPro" id="IPR001404">
    <property type="entry name" value="Hsp90_fam"/>
</dbReference>
<comment type="similarity">
    <text evidence="1">Belongs to the heat shock protein 90 family.</text>
</comment>
<organism evidence="5 6">
    <name type="scientific">Rosa chinensis</name>
    <name type="common">China rose</name>
    <dbReference type="NCBI Taxonomy" id="74649"/>
    <lineage>
        <taxon>Eukaryota</taxon>
        <taxon>Viridiplantae</taxon>
        <taxon>Streptophyta</taxon>
        <taxon>Embryophyta</taxon>
        <taxon>Tracheophyta</taxon>
        <taxon>Spermatophyta</taxon>
        <taxon>Magnoliopsida</taxon>
        <taxon>eudicotyledons</taxon>
        <taxon>Gunneridae</taxon>
        <taxon>Pentapetalae</taxon>
        <taxon>rosids</taxon>
        <taxon>fabids</taxon>
        <taxon>Rosales</taxon>
        <taxon>Rosaceae</taxon>
        <taxon>Rosoideae</taxon>
        <taxon>Rosoideae incertae sedis</taxon>
        <taxon>Rosa</taxon>
    </lineage>
</organism>